<keyword evidence="5" id="KW-0411">Iron-sulfur</keyword>
<dbReference type="AlphaFoldDB" id="A0A1H8EXW7"/>
<evidence type="ECO:0000313" key="8">
    <source>
        <dbReference type="Proteomes" id="UP000198984"/>
    </source>
</evidence>
<dbReference type="OrthoDB" id="9810775at2"/>
<dbReference type="NCBIfam" id="TIGR03977">
    <property type="entry name" value="rSAM_pair_HxsC"/>
    <property type="match status" value="1"/>
</dbReference>
<dbReference type="InterPro" id="IPR013785">
    <property type="entry name" value="Aldolase_TIM"/>
</dbReference>
<dbReference type="SFLD" id="SFLDG01067">
    <property type="entry name" value="SPASM/twitch_domain_containing"/>
    <property type="match status" value="1"/>
</dbReference>
<evidence type="ECO:0000256" key="4">
    <source>
        <dbReference type="ARBA" id="ARBA00023004"/>
    </source>
</evidence>
<keyword evidence="3" id="KW-0479">Metal-binding</keyword>
<accession>A0A1H8EXW7</accession>
<dbReference type="GO" id="GO:0046872">
    <property type="term" value="F:metal ion binding"/>
    <property type="evidence" value="ECO:0007669"/>
    <property type="project" value="UniProtKB-KW"/>
</dbReference>
<dbReference type="PROSITE" id="PS51918">
    <property type="entry name" value="RADICAL_SAM"/>
    <property type="match status" value="1"/>
</dbReference>
<dbReference type="Gene3D" id="3.20.20.70">
    <property type="entry name" value="Aldolase class I"/>
    <property type="match status" value="1"/>
</dbReference>
<dbReference type="InterPro" id="IPR007197">
    <property type="entry name" value="rSAM"/>
</dbReference>
<name>A0A1H8EXW7_9BACT</name>
<dbReference type="RefSeq" id="WP_089919128.1">
    <property type="nucleotide sequence ID" value="NZ_FOBB01000009.1"/>
</dbReference>
<reference evidence="7 8" key="1">
    <citation type="submission" date="2016-10" db="EMBL/GenBank/DDBJ databases">
        <authorList>
            <person name="de Groot N.N."/>
        </authorList>
    </citation>
    <scope>NUCLEOTIDE SEQUENCE [LARGE SCALE GENOMIC DNA]</scope>
    <source>
        <strain evidence="7 8">DSM 21039</strain>
    </source>
</reference>
<dbReference type="PANTHER" id="PTHR11228">
    <property type="entry name" value="RADICAL SAM DOMAIN PROTEIN"/>
    <property type="match status" value="1"/>
</dbReference>
<sequence>MQLKTKGKPHNIFYPVVGRVTKDHTANAEILLIEGEIPTDAITRFSLVLTTLDIDKAIDKPSVYAIPGFEHLSEGDIVLVNTSGMINTLYRVNSNHNFLLFTERCNSNCLMCSQPPKNRDDTSYFFDTYKQLIPLIPKNCFELGITGGEPTLLGERFFQLLELLASNLPETEIHCLTNGRTFAWPHITNRLGELSYNRLMLGIPIYSDYYQLHDYVVQAKGAFDQTIQGLYNLAKNNIRVELRIVLHKQTIPRLAQLAKFIYKNLPFAEHITFMGLEYQGYTPHNIDKLWIDPVDYSDILSEAINYLSDYGMNVSIYNSQLCTTPKNIWQFARKSISDWKNIYLDECNKCAVLNECGGLFQSNAAKHSAYIKAIMQE</sequence>
<keyword evidence="4" id="KW-0408">Iron</keyword>
<evidence type="ECO:0000313" key="7">
    <source>
        <dbReference type="EMBL" id="SEN24332.1"/>
    </source>
</evidence>
<keyword evidence="2" id="KW-0949">S-adenosyl-L-methionine</keyword>
<dbReference type="GO" id="GO:0003824">
    <property type="term" value="F:catalytic activity"/>
    <property type="evidence" value="ECO:0007669"/>
    <property type="project" value="InterPro"/>
</dbReference>
<evidence type="ECO:0000256" key="2">
    <source>
        <dbReference type="ARBA" id="ARBA00022691"/>
    </source>
</evidence>
<dbReference type="Pfam" id="PF04055">
    <property type="entry name" value="Radical_SAM"/>
    <property type="match status" value="1"/>
</dbReference>
<gene>
    <name evidence="7" type="ORF">SAMN04488505_10961</name>
</gene>
<dbReference type="InterPro" id="IPR058240">
    <property type="entry name" value="rSAM_sf"/>
</dbReference>
<proteinExistence type="predicted"/>
<dbReference type="Proteomes" id="UP000198984">
    <property type="component" value="Unassembled WGS sequence"/>
</dbReference>
<evidence type="ECO:0000256" key="3">
    <source>
        <dbReference type="ARBA" id="ARBA00022723"/>
    </source>
</evidence>
<dbReference type="InterPro" id="IPR024032">
    <property type="entry name" value="rSAM_paired_HxsC"/>
</dbReference>
<dbReference type="SUPFAM" id="SSF102114">
    <property type="entry name" value="Radical SAM enzymes"/>
    <property type="match status" value="1"/>
</dbReference>
<protein>
    <submittedName>
        <fullName evidence="7">His-Xaa-Ser system radical SAM maturase HxsC</fullName>
    </submittedName>
</protein>
<feature type="domain" description="Radical SAM core" evidence="6">
    <location>
        <begin position="91"/>
        <end position="309"/>
    </location>
</feature>
<dbReference type="SFLD" id="SFLDS00029">
    <property type="entry name" value="Radical_SAM"/>
    <property type="match status" value="1"/>
</dbReference>
<keyword evidence="8" id="KW-1185">Reference proteome</keyword>
<evidence type="ECO:0000256" key="5">
    <source>
        <dbReference type="ARBA" id="ARBA00023014"/>
    </source>
</evidence>
<dbReference type="SFLD" id="SFLDG01103">
    <property type="entry name" value="Uncharacterised_Radical_SAM_Su"/>
    <property type="match status" value="1"/>
</dbReference>
<evidence type="ECO:0000256" key="1">
    <source>
        <dbReference type="ARBA" id="ARBA00001966"/>
    </source>
</evidence>
<dbReference type="EMBL" id="FOBB01000009">
    <property type="protein sequence ID" value="SEN24332.1"/>
    <property type="molecule type" value="Genomic_DNA"/>
</dbReference>
<dbReference type="GO" id="GO:0051536">
    <property type="term" value="F:iron-sulfur cluster binding"/>
    <property type="evidence" value="ECO:0007669"/>
    <property type="project" value="UniProtKB-KW"/>
</dbReference>
<comment type="cofactor">
    <cofactor evidence="1">
        <name>[4Fe-4S] cluster</name>
        <dbReference type="ChEBI" id="CHEBI:49883"/>
    </cofactor>
</comment>
<dbReference type="PANTHER" id="PTHR11228:SF7">
    <property type="entry name" value="PQQA PEPTIDE CYCLASE"/>
    <property type="match status" value="1"/>
</dbReference>
<dbReference type="CDD" id="cd01335">
    <property type="entry name" value="Radical_SAM"/>
    <property type="match status" value="1"/>
</dbReference>
<dbReference type="STRING" id="573321.SAMN04488505_10961"/>
<evidence type="ECO:0000259" key="6">
    <source>
        <dbReference type="PROSITE" id="PS51918"/>
    </source>
</evidence>
<organism evidence="7 8">
    <name type="scientific">Chitinophaga rupis</name>
    <dbReference type="NCBI Taxonomy" id="573321"/>
    <lineage>
        <taxon>Bacteria</taxon>
        <taxon>Pseudomonadati</taxon>
        <taxon>Bacteroidota</taxon>
        <taxon>Chitinophagia</taxon>
        <taxon>Chitinophagales</taxon>
        <taxon>Chitinophagaceae</taxon>
        <taxon>Chitinophaga</taxon>
    </lineage>
</organism>
<dbReference type="InterPro" id="IPR050377">
    <property type="entry name" value="Radical_SAM_PqqE_MftC-like"/>
</dbReference>